<proteinExistence type="predicted"/>
<keyword evidence="3" id="KW-1185">Reference proteome</keyword>
<dbReference type="Proteomes" id="UP001523262">
    <property type="component" value="Unassembled WGS sequence"/>
</dbReference>
<keyword evidence="1" id="KW-1133">Transmembrane helix</keyword>
<dbReference type="EMBL" id="JAMQCR010000001">
    <property type="protein sequence ID" value="MCM2532587.1"/>
    <property type="molecule type" value="Genomic_DNA"/>
</dbReference>
<keyword evidence="1" id="KW-0472">Membrane</keyword>
<keyword evidence="1" id="KW-0812">Transmembrane</keyword>
<reference evidence="2 3" key="1">
    <citation type="submission" date="2022-06" db="EMBL/GenBank/DDBJ databases">
        <authorList>
            <person name="Jeon C.O."/>
        </authorList>
    </citation>
    <scope>NUCLEOTIDE SEQUENCE [LARGE SCALE GENOMIC DNA]</scope>
    <source>
        <strain evidence="2 3">KCTC 13943</strain>
    </source>
</reference>
<accession>A0ABT0W8D2</accession>
<gene>
    <name evidence="2" type="ORF">NDK43_09575</name>
</gene>
<protein>
    <submittedName>
        <fullName evidence="2">Uncharacterized protein</fullName>
    </submittedName>
</protein>
<sequence length="90" mass="9877">MWNQWRATGKKETWFLPLALVCTVVFEISVVWKYPTLRDPLSIAIGILTLLALICLLFVQKLNAPGKRGISIIAIMAGVLALVAAPTAWA</sequence>
<organism evidence="2 3">
    <name type="scientific">Neobacillus pocheonensis</name>
    <dbReference type="NCBI Taxonomy" id="363869"/>
    <lineage>
        <taxon>Bacteria</taxon>
        <taxon>Bacillati</taxon>
        <taxon>Bacillota</taxon>
        <taxon>Bacilli</taxon>
        <taxon>Bacillales</taxon>
        <taxon>Bacillaceae</taxon>
        <taxon>Neobacillus</taxon>
    </lineage>
</organism>
<feature type="transmembrane region" description="Helical" evidence="1">
    <location>
        <begin position="12"/>
        <end position="34"/>
    </location>
</feature>
<evidence type="ECO:0000313" key="2">
    <source>
        <dbReference type="EMBL" id="MCM2532587.1"/>
    </source>
</evidence>
<name>A0ABT0W8D2_9BACI</name>
<feature type="transmembrane region" description="Helical" evidence="1">
    <location>
        <begin position="40"/>
        <end position="59"/>
    </location>
</feature>
<evidence type="ECO:0000313" key="3">
    <source>
        <dbReference type="Proteomes" id="UP001523262"/>
    </source>
</evidence>
<comment type="caution">
    <text evidence="2">The sequence shown here is derived from an EMBL/GenBank/DDBJ whole genome shotgun (WGS) entry which is preliminary data.</text>
</comment>
<evidence type="ECO:0000256" key="1">
    <source>
        <dbReference type="SAM" id="Phobius"/>
    </source>
</evidence>
<feature type="transmembrane region" description="Helical" evidence="1">
    <location>
        <begin position="71"/>
        <end position="89"/>
    </location>
</feature>